<evidence type="ECO:0000313" key="4">
    <source>
        <dbReference type="EMBL" id="KAJ3648172.1"/>
    </source>
</evidence>
<keyword evidence="3" id="KW-0445">Lipid transport</keyword>
<dbReference type="InterPro" id="IPR000648">
    <property type="entry name" value="Oxysterol-bd"/>
</dbReference>
<dbReference type="GO" id="GO:0032934">
    <property type="term" value="F:sterol binding"/>
    <property type="evidence" value="ECO:0007669"/>
    <property type="project" value="TreeGrafter"/>
</dbReference>
<dbReference type="Gene3D" id="1.10.287.2720">
    <property type="match status" value="1"/>
</dbReference>
<dbReference type="FunFam" id="2.40.160.120:FF:000014">
    <property type="entry name" value="Oxysterol-binding protein"/>
    <property type="match status" value="1"/>
</dbReference>
<dbReference type="SUPFAM" id="SSF144000">
    <property type="entry name" value="Oxysterol-binding protein-like"/>
    <property type="match status" value="1"/>
</dbReference>
<gene>
    <name evidence="4" type="ORF">Zmor_019994</name>
</gene>
<accession>A0AA38M9X3</accession>
<dbReference type="Pfam" id="PF01237">
    <property type="entry name" value="Oxysterol_BP"/>
    <property type="match status" value="1"/>
</dbReference>
<keyword evidence="3" id="KW-0813">Transport</keyword>
<dbReference type="GO" id="GO:0006869">
    <property type="term" value="P:lipid transport"/>
    <property type="evidence" value="ECO:0007669"/>
    <property type="project" value="UniProtKB-KW"/>
</dbReference>
<dbReference type="PROSITE" id="PS01013">
    <property type="entry name" value="OSBP"/>
    <property type="match status" value="1"/>
</dbReference>
<dbReference type="GO" id="GO:0005794">
    <property type="term" value="C:Golgi apparatus"/>
    <property type="evidence" value="ECO:0007669"/>
    <property type="project" value="TreeGrafter"/>
</dbReference>
<dbReference type="GO" id="GO:0016020">
    <property type="term" value="C:membrane"/>
    <property type="evidence" value="ECO:0007669"/>
    <property type="project" value="TreeGrafter"/>
</dbReference>
<dbReference type="EMBL" id="JALNTZ010000006">
    <property type="protein sequence ID" value="KAJ3648172.1"/>
    <property type="molecule type" value="Genomic_DNA"/>
</dbReference>
<name>A0AA38M9X3_9CUCU</name>
<keyword evidence="1" id="KW-0446">Lipid-binding</keyword>
<dbReference type="PANTHER" id="PTHR10972">
    <property type="entry name" value="OXYSTEROL-BINDING PROTEIN-RELATED"/>
    <property type="match status" value="1"/>
</dbReference>
<dbReference type="GO" id="GO:0005829">
    <property type="term" value="C:cytosol"/>
    <property type="evidence" value="ECO:0007669"/>
    <property type="project" value="TreeGrafter"/>
</dbReference>
<reference evidence="4" key="1">
    <citation type="journal article" date="2023" name="G3 (Bethesda)">
        <title>Whole genome assemblies of Zophobas morio and Tenebrio molitor.</title>
        <authorList>
            <person name="Kaur S."/>
            <person name="Stinson S.A."/>
            <person name="diCenzo G.C."/>
        </authorList>
    </citation>
    <scope>NUCLEOTIDE SEQUENCE</scope>
    <source>
        <strain evidence="4">QUZm001</strain>
    </source>
</reference>
<evidence type="ECO:0000313" key="5">
    <source>
        <dbReference type="Proteomes" id="UP001168821"/>
    </source>
</evidence>
<comment type="caution">
    <text evidence="4">The sequence shown here is derived from an EMBL/GenBank/DDBJ whole genome shotgun (WGS) entry which is preliminary data.</text>
</comment>
<evidence type="ECO:0000256" key="2">
    <source>
        <dbReference type="RuleBase" id="RU003844"/>
    </source>
</evidence>
<dbReference type="AlphaFoldDB" id="A0AA38M9X3"/>
<dbReference type="FunFam" id="3.30.70.3490:FF:000001">
    <property type="entry name" value="Oxysterol-binding protein"/>
    <property type="match status" value="1"/>
</dbReference>
<dbReference type="Gene3D" id="3.30.70.3490">
    <property type="match status" value="1"/>
</dbReference>
<protein>
    <recommendedName>
        <fullName evidence="3">Oxysterol-binding protein</fullName>
    </recommendedName>
</protein>
<proteinExistence type="inferred from homology"/>
<keyword evidence="5" id="KW-1185">Reference proteome</keyword>
<organism evidence="4 5">
    <name type="scientific">Zophobas morio</name>
    <dbReference type="NCBI Taxonomy" id="2755281"/>
    <lineage>
        <taxon>Eukaryota</taxon>
        <taxon>Metazoa</taxon>
        <taxon>Ecdysozoa</taxon>
        <taxon>Arthropoda</taxon>
        <taxon>Hexapoda</taxon>
        <taxon>Insecta</taxon>
        <taxon>Pterygota</taxon>
        <taxon>Neoptera</taxon>
        <taxon>Endopterygota</taxon>
        <taxon>Coleoptera</taxon>
        <taxon>Polyphaga</taxon>
        <taxon>Cucujiformia</taxon>
        <taxon>Tenebrionidae</taxon>
        <taxon>Zophobas</taxon>
    </lineage>
</organism>
<evidence type="ECO:0000256" key="3">
    <source>
        <dbReference type="RuleBase" id="RU003845"/>
    </source>
</evidence>
<dbReference type="InterPro" id="IPR037239">
    <property type="entry name" value="OSBP_sf"/>
</dbReference>
<dbReference type="FunFam" id="1.10.287.2720:FF:000001">
    <property type="entry name" value="Oxysterol-binding OBPalpha"/>
    <property type="match status" value="1"/>
</dbReference>
<dbReference type="Proteomes" id="UP001168821">
    <property type="component" value="Unassembled WGS sequence"/>
</dbReference>
<sequence length="384" mass="44676">MAALYDDDDEYDVEMESQGSVIRHLLSQVKIGMDLTKVVLPTFILERRSLLEMYADYFAHPDLFIRIAELKDPRDRIVQVVKWYLSSYHAGRKSAVAKKPYNPILGEIFRCHWEFPESREEEAAVQDGPVPWCRKDQLSFIAEQVSHHPPISAFYAEHYNKRISFNAHVYTKSKFLGLSVCVYNIGQGIVSVLDHDEEYTVTFPNGYGRSILTVPWIELGGTVTITCQKTGYYSTIEFLTKPFYGNKKHKIVAEVYGPDDKKSFLTIMGEWNGVMEAKWNDRDNELFIDVNALDINKKQVKPISQQEENESRRLWKEVTAGLKFNDIDKATNAKQMLEQKQRDEAKERKDTGVEWKTRLFQKYSEDGWMYIRPLKQRLLQTSNT</sequence>
<dbReference type="PANTHER" id="PTHR10972:SF200">
    <property type="entry name" value="OXYSTEROL-BINDING PROTEIN-RELATED PROTEIN 9"/>
    <property type="match status" value="1"/>
</dbReference>
<comment type="similarity">
    <text evidence="2">Belongs to the OSBP family.</text>
</comment>
<dbReference type="Gene3D" id="2.40.160.120">
    <property type="match status" value="1"/>
</dbReference>
<evidence type="ECO:0000256" key="1">
    <source>
        <dbReference type="ARBA" id="ARBA00023121"/>
    </source>
</evidence>
<dbReference type="InterPro" id="IPR018494">
    <property type="entry name" value="Oxysterol-bd_CS"/>
</dbReference>